<dbReference type="Proteomes" id="UP000604046">
    <property type="component" value="Unassembled WGS sequence"/>
</dbReference>
<feature type="region of interest" description="Disordered" evidence="1">
    <location>
        <begin position="170"/>
        <end position="215"/>
    </location>
</feature>
<keyword evidence="3" id="KW-1185">Reference proteome</keyword>
<evidence type="ECO:0000313" key="2">
    <source>
        <dbReference type="EMBL" id="CAE7202294.1"/>
    </source>
</evidence>
<feature type="compositionally biased region" description="Polar residues" evidence="1">
    <location>
        <begin position="250"/>
        <end position="263"/>
    </location>
</feature>
<accession>A0A812JBF6</accession>
<feature type="compositionally biased region" description="Polar residues" evidence="1">
    <location>
        <begin position="202"/>
        <end position="212"/>
    </location>
</feature>
<dbReference type="OrthoDB" id="424530at2759"/>
<protein>
    <submittedName>
        <fullName evidence="2">Uncharacterized protein</fullName>
    </submittedName>
</protein>
<feature type="region of interest" description="Disordered" evidence="1">
    <location>
        <begin position="242"/>
        <end position="266"/>
    </location>
</feature>
<gene>
    <name evidence="2" type="ORF">SNAT2548_LOCUS6111</name>
</gene>
<dbReference type="AlphaFoldDB" id="A0A812JBF6"/>
<feature type="compositionally biased region" description="Basic and acidic residues" evidence="1">
    <location>
        <begin position="188"/>
        <end position="197"/>
    </location>
</feature>
<evidence type="ECO:0000256" key="1">
    <source>
        <dbReference type="SAM" id="MobiDB-lite"/>
    </source>
</evidence>
<dbReference type="EMBL" id="CAJNDS010000402">
    <property type="protein sequence ID" value="CAE7202294.1"/>
    <property type="molecule type" value="Genomic_DNA"/>
</dbReference>
<sequence>METLFGLFEAAGWVNEVLSRTEEKHQELESLSVNVQSVSQSMYTWSQSVPEEDRNAVFNSNQVFPHLAKVLNQAKEVLARNQQPTSPENAALEDAKRANGGFRGILSEKMKQGSRTLQEGLEAFSSKLGTVGGLLRLPEDELSKVKEANETISRLLPTLTLAIQANAVRGSKRGADTPLSDEPPAQRPRIDNGKDSAEAVTRSESGSTQQPSVAEVERRPLLNLYLVSDAPFAEGRDQGMLTTLDLKPPSANQSTTSLESADTSIGDDAGHVRLTLGRADLQKRVMLQFPPTGKTKVRSVSQFVSREFLLLEVPDTSSLAPTQGSMEMATLVWGCWNESQQDPDEKPALAFVSGIKSGYHLRRAGETRWDWIPKDEKASIEEGDTIAMLLESPPGSEAPAKQQSLNAEEARCILGCELRRPEN</sequence>
<name>A0A812JBF6_9DINO</name>
<proteinExistence type="predicted"/>
<evidence type="ECO:0000313" key="3">
    <source>
        <dbReference type="Proteomes" id="UP000604046"/>
    </source>
</evidence>
<comment type="caution">
    <text evidence="2">The sequence shown here is derived from an EMBL/GenBank/DDBJ whole genome shotgun (WGS) entry which is preliminary data.</text>
</comment>
<reference evidence="2" key="1">
    <citation type="submission" date="2021-02" db="EMBL/GenBank/DDBJ databases">
        <authorList>
            <person name="Dougan E. K."/>
            <person name="Rhodes N."/>
            <person name="Thang M."/>
            <person name="Chan C."/>
        </authorList>
    </citation>
    <scope>NUCLEOTIDE SEQUENCE</scope>
</reference>
<organism evidence="2 3">
    <name type="scientific">Symbiodinium natans</name>
    <dbReference type="NCBI Taxonomy" id="878477"/>
    <lineage>
        <taxon>Eukaryota</taxon>
        <taxon>Sar</taxon>
        <taxon>Alveolata</taxon>
        <taxon>Dinophyceae</taxon>
        <taxon>Suessiales</taxon>
        <taxon>Symbiodiniaceae</taxon>
        <taxon>Symbiodinium</taxon>
    </lineage>
</organism>